<feature type="transmembrane region" description="Helical" evidence="1">
    <location>
        <begin position="296"/>
        <end position="315"/>
    </location>
</feature>
<organism evidence="2 3">
    <name type="scientific">Lysobacter panacisoli</name>
    <dbReference type="NCBI Taxonomy" id="1255263"/>
    <lineage>
        <taxon>Bacteria</taxon>
        <taxon>Pseudomonadati</taxon>
        <taxon>Pseudomonadota</taxon>
        <taxon>Gammaproteobacteria</taxon>
        <taxon>Lysobacterales</taxon>
        <taxon>Lysobacteraceae</taxon>
        <taxon>Lysobacter</taxon>
    </lineage>
</organism>
<sequence length="428" mass="47013">MARVTCVKAPTQGQDDTARMLQATEPPGASARHLMQAPHRLMFFIGAGNVLLAMLWWAVWLVSTRWPGLLSAPQVSVPAGWLHAFIMQYLVLPSFIFGFLLTVFPRWMGLPSLERWHYVPIGAGLMGGQLALLLGACGLEVGVLIGVLMAAAGWTTGLFFLGRLLLQEEGTTWHARSCFLALVLGWAGLLAFLAFVLGGSPVLAMLSIKLGTVGLLLPVYLTVAHRMFPFFAANVVPGYRAWRPMWWLGAAWALLFAHLLLELSHAYAWLWLVDVPLLALSLLALWHWWPRKRMPGILAVLFIGTAWLPITFALYSLQSAIYAMDGGFQLGRAPAHALFIGFFGSLLIAMVTRVTQGHSGRPLAMYPIAWFAFVAVQIVAVLRIAAEIAPDAYAWHAVAAIGWLVAFLPWVSRLGWIYLTPRADGKPG</sequence>
<proteinExistence type="predicted"/>
<name>A0ABP9L364_9GAMM</name>
<feature type="transmembrane region" description="Helical" evidence="1">
    <location>
        <begin position="364"/>
        <end position="386"/>
    </location>
</feature>
<dbReference type="Proteomes" id="UP001501083">
    <property type="component" value="Unassembled WGS sequence"/>
</dbReference>
<keyword evidence="1" id="KW-0812">Transmembrane</keyword>
<evidence type="ECO:0000313" key="2">
    <source>
        <dbReference type="EMBL" id="GAA5070103.1"/>
    </source>
</evidence>
<evidence type="ECO:0000313" key="3">
    <source>
        <dbReference type="Proteomes" id="UP001501083"/>
    </source>
</evidence>
<dbReference type="InterPro" id="IPR010266">
    <property type="entry name" value="NnrS"/>
</dbReference>
<keyword evidence="1" id="KW-1133">Transmembrane helix</keyword>
<feature type="transmembrane region" description="Helical" evidence="1">
    <location>
        <begin position="81"/>
        <end position="104"/>
    </location>
</feature>
<feature type="transmembrane region" description="Helical" evidence="1">
    <location>
        <begin position="335"/>
        <end position="352"/>
    </location>
</feature>
<dbReference type="EMBL" id="BAABKY010000001">
    <property type="protein sequence ID" value="GAA5070103.1"/>
    <property type="molecule type" value="Genomic_DNA"/>
</dbReference>
<protein>
    <submittedName>
        <fullName evidence="2">NnrS family protein</fullName>
    </submittedName>
</protein>
<evidence type="ECO:0000256" key="1">
    <source>
        <dbReference type="SAM" id="Phobius"/>
    </source>
</evidence>
<feature type="transmembrane region" description="Helical" evidence="1">
    <location>
        <begin position="178"/>
        <end position="197"/>
    </location>
</feature>
<reference evidence="3" key="1">
    <citation type="journal article" date="2019" name="Int. J. Syst. Evol. Microbiol.">
        <title>The Global Catalogue of Microorganisms (GCM) 10K type strain sequencing project: providing services to taxonomists for standard genome sequencing and annotation.</title>
        <authorList>
            <consortium name="The Broad Institute Genomics Platform"/>
            <consortium name="The Broad Institute Genome Sequencing Center for Infectious Disease"/>
            <person name="Wu L."/>
            <person name="Ma J."/>
        </authorList>
    </citation>
    <scope>NUCLEOTIDE SEQUENCE [LARGE SCALE GENOMIC DNA]</scope>
    <source>
        <strain evidence="3">JCM 19212</strain>
    </source>
</reference>
<feature type="transmembrane region" description="Helical" evidence="1">
    <location>
        <begin position="392"/>
        <end position="412"/>
    </location>
</feature>
<feature type="transmembrane region" description="Helical" evidence="1">
    <location>
        <begin position="267"/>
        <end position="289"/>
    </location>
</feature>
<dbReference type="Pfam" id="PF05940">
    <property type="entry name" value="NnrS"/>
    <property type="match status" value="1"/>
</dbReference>
<feature type="transmembrane region" description="Helical" evidence="1">
    <location>
        <begin position="41"/>
        <end position="61"/>
    </location>
</feature>
<feature type="transmembrane region" description="Helical" evidence="1">
    <location>
        <begin position="142"/>
        <end position="166"/>
    </location>
</feature>
<feature type="transmembrane region" description="Helical" evidence="1">
    <location>
        <begin position="203"/>
        <end position="223"/>
    </location>
</feature>
<comment type="caution">
    <text evidence="2">The sequence shown here is derived from an EMBL/GenBank/DDBJ whole genome shotgun (WGS) entry which is preliminary data.</text>
</comment>
<gene>
    <name evidence="2" type="ORF">GCM10025759_07660</name>
</gene>
<feature type="transmembrane region" description="Helical" evidence="1">
    <location>
        <begin position="244"/>
        <end position="261"/>
    </location>
</feature>
<feature type="transmembrane region" description="Helical" evidence="1">
    <location>
        <begin position="116"/>
        <end position="136"/>
    </location>
</feature>
<keyword evidence="1" id="KW-0472">Membrane</keyword>
<keyword evidence="3" id="KW-1185">Reference proteome</keyword>
<accession>A0ABP9L364</accession>